<accession>A0AC60P7V5</accession>
<evidence type="ECO:0000313" key="2">
    <source>
        <dbReference type="Proteomes" id="UP000805193"/>
    </source>
</evidence>
<reference evidence="1 2" key="1">
    <citation type="journal article" date="2020" name="Cell">
        <title>Large-Scale Comparative Analyses of Tick Genomes Elucidate Their Genetic Diversity and Vector Capacities.</title>
        <authorList>
            <consortium name="Tick Genome and Microbiome Consortium (TIGMIC)"/>
            <person name="Jia N."/>
            <person name="Wang J."/>
            <person name="Shi W."/>
            <person name="Du L."/>
            <person name="Sun Y."/>
            <person name="Zhan W."/>
            <person name="Jiang J.F."/>
            <person name="Wang Q."/>
            <person name="Zhang B."/>
            <person name="Ji P."/>
            <person name="Bell-Sakyi L."/>
            <person name="Cui X.M."/>
            <person name="Yuan T.T."/>
            <person name="Jiang B.G."/>
            <person name="Yang W.F."/>
            <person name="Lam T.T."/>
            <person name="Chang Q.C."/>
            <person name="Ding S.J."/>
            <person name="Wang X.J."/>
            <person name="Zhu J.G."/>
            <person name="Ruan X.D."/>
            <person name="Zhao L."/>
            <person name="Wei J.T."/>
            <person name="Ye R.Z."/>
            <person name="Que T.C."/>
            <person name="Du C.H."/>
            <person name="Zhou Y.H."/>
            <person name="Cheng J.X."/>
            <person name="Dai P.F."/>
            <person name="Guo W.B."/>
            <person name="Han X.H."/>
            <person name="Huang E.J."/>
            <person name="Li L.F."/>
            <person name="Wei W."/>
            <person name="Gao Y.C."/>
            <person name="Liu J.Z."/>
            <person name="Shao H.Z."/>
            <person name="Wang X."/>
            <person name="Wang C.C."/>
            <person name="Yang T.C."/>
            <person name="Huo Q.B."/>
            <person name="Li W."/>
            <person name="Chen H.Y."/>
            <person name="Chen S.E."/>
            <person name="Zhou L.G."/>
            <person name="Ni X.B."/>
            <person name="Tian J.H."/>
            <person name="Sheng Y."/>
            <person name="Liu T."/>
            <person name="Pan Y.S."/>
            <person name="Xia L.Y."/>
            <person name="Li J."/>
            <person name="Zhao F."/>
            <person name="Cao W.C."/>
        </authorList>
    </citation>
    <scope>NUCLEOTIDE SEQUENCE [LARGE SCALE GENOMIC DNA]</scope>
    <source>
        <strain evidence="1">Iper-2018</strain>
    </source>
</reference>
<evidence type="ECO:0000313" key="1">
    <source>
        <dbReference type="EMBL" id="KAG0415494.1"/>
    </source>
</evidence>
<organism evidence="1 2">
    <name type="scientific">Ixodes persulcatus</name>
    <name type="common">Taiga tick</name>
    <dbReference type="NCBI Taxonomy" id="34615"/>
    <lineage>
        <taxon>Eukaryota</taxon>
        <taxon>Metazoa</taxon>
        <taxon>Ecdysozoa</taxon>
        <taxon>Arthropoda</taxon>
        <taxon>Chelicerata</taxon>
        <taxon>Arachnida</taxon>
        <taxon>Acari</taxon>
        <taxon>Parasitiformes</taxon>
        <taxon>Ixodida</taxon>
        <taxon>Ixodoidea</taxon>
        <taxon>Ixodidae</taxon>
        <taxon>Ixodinae</taxon>
        <taxon>Ixodes</taxon>
    </lineage>
</organism>
<keyword evidence="2" id="KW-1185">Reference proteome</keyword>
<dbReference type="Proteomes" id="UP000805193">
    <property type="component" value="Unassembled WGS sequence"/>
</dbReference>
<sequence>GPLRYTRAPCEDMPPVLRPPVLAEVELKTVRFIKDRPLNSLPFAVLCDETGLDRQKAATIFHVYDKIEATIERCLEAADEGLGLVPPAESFWR</sequence>
<comment type="caution">
    <text evidence="1">The sequence shown here is derived from an EMBL/GenBank/DDBJ whole genome shotgun (WGS) entry which is preliminary data.</text>
</comment>
<gene>
    <name evidence="1" type="ORF">HPB47_007336</name>
</gene>
<name>A0AC60P7V5_IXOPE</name>
<dbReference type="EMBL" id="JABSTQ010011063">
    <property type="protein sequence ID" value="KAG0415494.1"/>
    <property type="molecule type" value="Genomic_DNA"/>
</dbReference>
<feature type="non-terminal residue" evidence="1">
    <location>
        <position position="93"/>
    </location>
</feature>
<feature type="non-terminal residue" evidence="1">
    <location>
        <position position="1"/>
    </location>
</feature>
<protein>
    <submittedName>
        <fullName evidence="1">Uncharacterized protein</fullName>
    </submittedName>
</protein>
<proteinExistence type="predicted"/>